<gene>
    <name evidence="2" type="ORF">CRYO30217_00297</name>
</gene>
<reference evidence="2" key="1">
    <citation type="submission" date="2021-04" db="EMBL/GenBank/DDBJ databases">
        <authorList>
            <person name="Rodrigo-Torres L."/>
            <person name="Arahal R. D."/>
            <person name="Lucena T."/>
        </authorList>
    </citation>
    <scope>NUCLEOTIDE SEQUENCE</scope>
    <source>
        <strain evidence="2">AS29M-1</strain>
    </source>
</reference>
<accession>A0A916JKL8</accession>
<dbReference type="AlphaFoldDB" id="A0A916JKL8"/>
<sequence>MKNILVYKVIALLSLFLGFASCKPKDLPETFAELIIDKPIWEVHNILVYNNSRSLVYPEYRGVEYRNCGELHFNSGGDGVFSFGSLESYQFTYEASYDNGASTLKIIYSDPLELLVSGSEYIRLISHYNYFQGDGWIERELEWQLKNFRIISISETFIMLEIDADNLYEIYLTPVD</sequence>
<dbReference type="PROSITE" id="PS51257">
    <property type="entry name" value="PROKAR_LIPOPROTEIN"/>
    <property type="match status" value="1"/>
</dbReference>
<proteinExistence type="predicted"/>
<feature type="signal peptide" evidence="1">
    <location>
        <begin position="1"/>
        <end position="22"/>
    </location>
</feature>
<dbReference type="RefSeq" id="WP_258540540.1">
    <property type="nucleotide sequence ID" value="NZ_OU015584.1"/>
</dbReference>
<evidence type="ECO:0000313" key="2">
    <source>
        <dbReference type="EMBL" id="CAG5077125.1"/>
    </source>
</evidence>
<name>A0A916JKL8_9FLAO</name>
<keyword evidence="3" id="KW-1185">Reference proteome</keyword>
<feature type="chain" id="PRO_5038012876" evidence="1">
    <location>
        <begin position="23"/>
        <end position="176"/>
    </location>
</feature>
<dbReference type="Proteomes" id="UP000683507">
    <property type="component" value="Chromosome"/>
</dbReference>
<evidence type="ECO:0000256" key="1">
    <source>
        <dbReference type="SAM" id="SignalP"/>
    </source>
</evidence>
<protein>
    <submittedName>
        <fullName evidence="2">Uncharacterized protein</fullName>
    </submittedName>
</protein>
<evidence type="ECO:0000313" key="3">
    <source>
        <dbReference type="Proteomes" id="UP000683507"/>
    </source>
</evidence>
<keyword evidence="1" id="KW-0732">Signal</keyword>
<dbReference type="KEGG" id="ptan:CRYO30217_00297"/>
<dbReference type="EMBL" id="OU015584">
    <property type="protein sequence ID" value="CAG5077125.1"/>
    <property type="molecule type" value="Genomic_DNA"/>
</dbReference>
<organism evidence="2 3">
    <name type="scientific">Parvicella tangerina</name>
    <dbReference type="NCBI Taxonomy" id="2829795"/>
    <lineage>
        <taxon>Bacteria</taxon>
        <taxon>Pseudomonadati</taxon>
        <taxon>Bacteroidota</taxon>
        <taxon>Flavobacteriia</taxon>
        <taxon>Flavobacteriales</taxon>
        <taxon>Parvicellaceae</taxon>
        <taxon>Parvicella</taxon>
    </lineage>
</organism>